<keyword evidence="4" id="KW-1185">Reference proteome</keyword>
<dbReference type="Pfam" id="PF14368">
    <property type="entry name" value="LTP_2"/>
    <property type="match status" value="1"/>
</dbReference>
<organism evidence="3 4">
    <name type="scientific">Mikania micrantha</name>
    <name type="common">bitter vine</name>
    <dbReference type="NCBI Taxonomy" id="192012"/>
    <lineage>
        <taxon>Eukaryota</taxon>
        <taxon>Viridiplantae</taxon>
        <taxon>Streptophyta</taxon>
        <taxon>Embryophyta</taxon>
        <taxon>Tracheophyta</taxon>
        <taxon>Spermatophyta</taxon>
        <taxon>Magnoliopsida</taxon>
        <taxon>eudicotyledons</taxon>
        <taxon>Gunneridae</taxon>
        <taxon>Pentapetalae</taxon>
        <taxon>asterids</taxon>
        <taxon>campanulids</taxon>
        <taxon>Asterales</taxon>
        <taxon>Asteraceae</taxon>
        <taxon>Asteroideae</taxon>
        <taxon>Heliantheae alliance</taxon>
        <taxon>Eupatorieae</taxon>
        <taxon>Mikania</taxon>
    </lineage>
</organism>
<keyword evidence="1" id="KW-0732">Signal</keyword>
<feature type="signal peptide" evidence="1">
    <location>
        <begin position="1"/>
        <end position="23"/>
    </location>
</feature>
<protein>
    <recommendedName>
        <fullName evidence="2">Bifunctional inhibitor/plant lipid transfer protein/seed storage helical domain-containing protein</fullName>
    </recommendedName>
</protein>
<comment type="caution">
    <text evidence="3">The sequence shown here is derived from an EMBL/GenBank/DDBJ whole genome shotgun (WGS) entry which is preliminary data.</text>
</comment>
<dbReference type="GO" id="GO:0005504">
    <property type="term" value="F:fatty acid binding"/>
    <property type="evidence" value="ECO:0007669"/>
    <property type="project" value="InterPro"/>
</dbReference>
<dbReference type="InterPro" id="IPR036312">
    <property type="entry name" value="Bifun_inhib/LTP/seed_sf"/>
</dbReference>
<dbReference type="AlphaFoldDB" id="A0A5N6Q8D5"/>
<dbReference type="PANTHER" id="PTHR33122">
    <property type="entry name" value="LIPID BINDING PROTEIN-RELATED"/>
    <property type="match status" value="1"/>
</dbReference>
<dbReference type="OrthoDB" id="678526at2759"/>
<dbReference type="InterPro" id="IPR039265">
    <property type="entry name" value="DIR1-like"/>
</dbReference>
<proteinExistence type="predicted"/>
<gene>
    <name evidence="3" type="ORF">E3N88_03267</name>
</gene>
<feature type="domain" description="Bifunctional inhibitor/plant lipid transfer protein/seed storage helical" evidence="2">
    <location>
        <begin position="40"/>
        <end position="108"/>
    </location>
</feature>
<evidence type="ECO:0000256" key="1">
    <source>
        <dbReference type="SAM" id="SignalP"/>
    </source>
</evidence>
<name>A0A5N6Q8D5_9ASTR</name>
<dbReference type="InterPro" id="IPR016140">
    <property type="entry name" value="Bifunc_inhib/LTP/seed_store"/>
</dbReference>
<evidence type="ECO:0000313" key="3">
    <source>
        <dbReference type="EMBL" id="KAD7480131.1"/>
    </source>
</evidence>
<dbReference type="CDD" id="cd00010">
    <property type="entry name" value="AAI_LTSS"/>
    <property type="match status" value="1"/>
</dbReference>
<evidence type="ECO:0000259" key="2">
    <source>
        <dbReference type="Pfam" id="PF14368"/>
    </source>
</evidence>
<dbReference type="PANTHER" id="PTHR33122:SF4">
    <property type="entry name" value="OS04G0415800 PROTEIN"/>
    <property type="match status" value="1"/>
</dbReference>
<dbReference type="EMBL" id="SZYD01000001">
    <property type="protein sequence ID" value="KAD7480131.1"/>
    <property type="molecule type" value="Genomic_DNA"/>
</dbReference>
<dbReference type="GO" id="GO:0009627">
    <property type="term" value="P:systemic acquired resistance"/>
    <property type="evidence" value="ECO:0007669"/>
    <property type="project" value="InterPro"/>
</dbReference>
<dbReference type="SUPFAM" id="SSF47699">
    <property type="entry name" value="Bifunctional inhibitor/lipid-transfer protein/seed storage 2S albumin"/>
    <property type="match status" value="1"/>
</dbReference>
<sequence length="197" mass="21174">MEASMKNTCLLGFLVALVIAGLGEVNGAGECGKANPDMEAFKLAPCASAAQDEHASVSGSCCAAVKKLGQNPKCLCAVMLSNTAKSSGVKPEVAMTIPKRCNIADRPVGYQCGDYSFHSLYPVQHFNTRSTSSSPPVFSPFPPLLTILKRKELEIEAWCSPRSLEVAITTSSPLRTSCPEILVAYRIIFHQSLEHLR</sequence>
<dbReference type="Gene3D" id="1.10.110.10">
    <property type="entry name" value="Plant lipid-transfer and hydrophobic proteins"/>
    <property type="match status" value="1"/>
</dbReference>
<feature type="chain" id="PRO_5024374876" description="Bifunctional inhibitor/plant lipid transfer protein/seed storage helical domain-containing protein" evidence="1">
    <location>
        <begin position="24"/>
        <end position="197"/>
    </location>
</feature>
<evidence type="ECO:0000313" key="4">
    <source>
        <dbReference type="Proteomes" id="UP000326396"/>
    </source>
</evidence>
<reference evidence="3 4" key="1">
    <citation type="submission" date="2019-05" db="EMBL/GenBank/DDBJ databases">
        <title>Mikania micrantha, genome provides insights into the molecular mechanism of rapid growth.</title>
        <authorList>
            <person name="Liu B."/>
        </authorList>
    </citation>
    <scope>NUCLEOTIDE SEQUENCE [LARGE SCALE GENOMIC DNA]</scope>
    <source>
        <strain evidence="3">NLD-2019</strain>
        <tissue evidence="3">Leaf</tissue>
    </source>
</reference>
<dbReference type="Proteomes" id="UP000326396">
    <property type="component" value="Linkage Group LG1"/>
</dbReference>
<accession>A0A5N6Q8D5</accession>